<organism evidence="1 2">
    <name type="scientific">Rotaria sordida</name>
    <dbReference type="NCBI Taxonomy" id="392033"/>
    <lineage>
        <taxon>Eukaryota</taxon>
        <taxon>Metazoa</taxon>
        <taxon>Spiralia</taxon>
        <taxon>Gnathifera</taxon>
        <taxon>Rotifera</taxon>
        <taxon>Eurotatoria</taxon>
        <taxon>Bdelloidea</taxon>
        <taxon>Philodinida</taxon>
        <taxon>Philodinidae</taxon>
        <taxon>Rotaria</taxon>
    </lineage>
</organism>
<evidence type="ECO:0000313" key="1">
    <source>
        <dbReference type="EMBL" id="CAF4191949.1"/>
    </source>
</evidence>
<sequence>ASKLILEGFSLPVNAHDNLAPDGQLFVEMCEKDKEFCSLVTRRIPNTNFSCLDFWVEDFIHEHRQWQAGGFIDNGRNISCPFNHTLLHELREKYGIKHKNRTID</sequence>
<evidence type="ECO:0000313" key="2">
    <source>
        <dbReference type="Proteomes" id="UP000663874"/>
    </source>
</evidence>
<gene>
    <name evidence="1" type="ORF">FNK824_LOCUS35799</name>
</gene>
<name>A0A820AMT2_9BILA</name>
<accession>A0A820AMT2</accession>
<comment type="caution">
    <text evidence="1">The sequence shown here is derived from an EMBL/GenBank/DDBJ whole genome shotgun (WGS) entry which is preliminary data.</text>
</comment>
<proteinExistence type="predicted"/>
<protein>
    <submittedName>
        <fullName evidence="1">Uncharacterized protein</fullName>
    </submittedName>
</protein>
<dbReference type="AlphaFoldDB" id="A0A820AMT2"/>
<dbReference type="Proteomes" id="UP000663874">
    <property type="component" value="Unassembled WGS sequence"/>
</dbReference>
<reference evidence="1" key="1">
    <citation type="submission" date="2021-02" db="EMBL/GenBank/DDBJ databases">
        <authorList>
            <person name="Nowell W R."/>
        </authorList>
    </citation>
    <scope>NUCLEOTIDE SEQUENCE</scope>
</reference>
<dbReference type="EMBL" id="CAJOBE010015648">
    <property type="protein sequence ID" value="CAF4191949.1"/>
    <property type="molecule type" value="Genomic_DNA"/>
</dbReference>
<feature type="non-terminal residue" evidence="1">
    <location>
        <position position="1"/>
    </location>
</feature>